<comment type="caution">
    <text evidence="2">The sequence shown here is derived from an EMBL/GenBank/DDBJ whole genome shotgun (WGS) entry which is preliminary data.</text>
</comment>
<dbReference type="AlphaFoldDB" id="A0A853EJQ1"/>
<feature type="transmembrane region" description="Helical" evidence="1">
    <location>
        <begin position="60"/>
        <end position="89"/>
    </location>
</feature>
<keyword evidence="1" id="KW-1133">Transmembrane helix</keyword>
<organism evidence="2 3">
    <name type="scientific">Actinomyces bowdenii</name>
    <dbReference type="NCBI Taxonomy" id="131109"/>
    <lineage>
        <taxon>Bacteria</taxon>
        <taxon>Bacillati</taxon>
        <taxon>Actinomycetota</taxon>
        <taxon>Actinomycetes</taxon>
        <taxon>Actinomycetales</taxon>
        <taxon>Actinomycetaceae</taxon>
        <taxon>Actinomyces</taxon>
    </lineage>
</organism>
<sequence length="335" mass="36194">MAVYIRSQPKPLLIILACLLLVIAGNLLVSLYFGVAWIAVGRLDEAMREAQRSGGDTDAMGMPILVIGLLSLIGVAVSVGATKAILCALTGTNKLVRRTDPRRWRTLTEARFFLVEAGRSARSCRAISGVIIILIHFWYPLACLSSVRPTAISPGVAVGVLLVGMAVLAVCCGFLLVLRAGVVRASWQGMRLLGRRGGPLPLPASREELGTQVVPTLLGRVRIHGTISGTRIPLVYCTARRCGIEEAHRRVNERLDEVWQTRNLAIEQITTRYAYAFHQRSVVDSGVGEFWAESATLPTVDQLPIPGEDRSPSIGSVTGPEAVRAMPLLSTSSYC</sequence>
<feature type="transmembrane region" description="Helical" evidence="1">
    <location>
        <begin position="126"/>
        <end position="147"/>
    </location>
</feature>
<accession>A0A853EJQ1</accession>
<feature type="transmembrane region" description="Helical" evidence="1">
    <location>
        <begin position="12"/>
        <end position="40"/>
    </location>
</feature>
<dbReference type="Proteomes" id="UP000572528">
    <property type="component" value="Unassembled WGS sequence"/>
</dbReference>
<keyword evidence="1" id="KW-0472">Membrane</keyword>
<dbReference type="EMBL" id="JACBXV010000118">
    <property type="protein sequence ID" value="NYS69583.1"/>
    <property type="molecule type" value="Genomic_DNA"/>
</dbReference>
<keyword evidence="1" id="KW-0812">Transmembrane</keyword>
<evidence type="ECO:0000313" key="3">
    <source>
        <dbReference type="Proteomes" id="UP000572528"/>
    </source>
</evidence>
<dbReference type="RefSeq" id="WP_179900857.1">
    <property type="nucleotide sequence ID" value="NZ_JACBXV010000118.1"/>
</dbReference>
<evidence type="ECO:0000256" key="1">
    <source>
        <dbReference type="SAM" id="Phobius"/>
    </source>
</evidence>
<gene>
    <name evidence="2" type="ORF">HZZ05_08665</name>
</gene>
<feature type="transmembrane region" description="Helical" evidence="1">
    <location>
        <begin position="159"/>
        <end position="182"/>
    </location>
</feature>
<reference evidence="2 3" key="1">
    <citation type="submission" date="2020-07" db="EMBL/GenBank/DDBJ databases">
        <title>MOT database genomes.</title>
        <authorList>
            <person name="Joseph S."/>
            <person name="Aduse-Opoku J."/>
            <person name="Hashim A."/>
            <person name="Wade W."/>
            <person name="Curtis M."/>
        </authorList>
    </citation>
    <scope>NUCLEOTIDE SEQUENCE [LARGE SCALE GENOMIC DNA]</scope>
    <source>
        <strain evidence="2 3">WMus004</strain>
    </source>
</reference>
<name>A0A853EJQ1_9ACTO</name>
<protein>
    <submittedName>
        <fullName evidence="2">Uncharacterized protein</fullName>
    </submittedName>
</protein>
<proteinExistence type="predicted"/>
<evidence type="ECO:0000313" key="2">
    <source>
        <dbReference type="EMBL" id="NYS69583.1"/>
    </source>
</evidence>